<reference evidence="1 2" key="1">
    <citation type="submission" date="2020-08" db="EMBL/GenBank/DDBJ databases">
        <title>Genomic Encyclopedia of Type Strains, Phase IV (KMG-V): Genome sequencing to study the core and pangenomes of soil and plant-associated prokaryotes.</title>
        <authorList>
            <person name="Whitman W."/>
        </authorList>
    </citation>
    <scope>NUCLEOTIDE SEQUENCE [LARGE SCALE GENOMIC DNA]</scope>
    <source>
        <strain evidence="1 2">34/80</strain>
    </source>
</reference>
<organism evidence="1 2">
    <name type="scientific">Variovorax guangxiensis</name>
    <dbReference type="NCBI Taxonomy" id="1775474"/>
    <lineage>
        <taxon>Bacteria</taxon>
        <taxon>Pseudomonadati</taxon>
        <taxon>Pseudomonadota</taxon>
        <taxon>Betaproteobacteria</taxon>
        <taxon>Burkholderiales</taxon>
        <taxon>Comamonadaceae</taxon>
        <taxon>Variovorax</taxon>
    </lineage>
</organism>
<protein>
    <recommendedName>
        <fullName evidence="3">Single-stranded DNA-binding protein</fullName>
    </recommendedName>
</protein>
<comment type="caution">
    <text evidence="1">The sequence shown here is derived from an EMBL/GenBank/DDBJ whole genome shotgun (WGS) entry which is preliminary data.</text>
</comment>
<name>A0A840G6S3_9BURK</name>
<dbReference type="Proteomes" id="UP000524450">
    <property type="component" value="Unassembled WGS sequence"/>
</dbReference>
<gene>
    <name evidence="1" type="ORF">GGD71_005344</name>
</gene>
<evidence type="ECO:0000313" key="2">
    <source>
        <dbReference type="Proteomes" id="UP000524450"/>
    </source>
</evidence>
<evidence type="ECO:0000313" key="1">
    <source>
        <dbReference type="EMBL" id="MBB4224548.1"/>
    </source>
</evidence>
<sequence length="117" mass="12680">MKSALSVNAALDELATLRGQDIAVEGILRFEFEGTALDHFPKAERRGAKDEGPLEASSVWLCAGSGALQFNEDQLRRWHGKRVTVLGTLLGPDEKLGGCGHFSAYPAELSARSIERI</sequence>
<dbReference type="AlphaFoldDB" id="A0A840G6S3"/>
<evidence type="ECO:0008006" key="3">
    <source>
        <dbReference type="Google" id="ProtNLM"/>
    </source>
</evidence>
<proteinExistence type="predicted"/>
<dbReference type="EMBL" id="JACIFZ010000008">
    <property type="protein sequence ID" value="MBB4224548.1"/>
    <property type="molecule type" value="Genomic_DNA"/>
</dbReference>
<dbReference type="RefSeq" id="WP_184641482.1">
    <property type="nucleotide sequence ID" value="NZ_JACIFZ010000008.1"/>
</dbReference>
<accession>A0A840G6S3</accession>